<dbReference type="RefSeq" id="WP_103912752.1">
    <property type="nucleotide sequence ID" value="NZ_FNUS01000001.1"/>
</dbReference>
<keyword evidence="4" id="KW-1185">Reference proteome</keyword>
<dbReference type="NCBIfam" id="TIGR04183">
    <property type="entry name" value="Por_Secre_tail"/>
    <property type="match status" value="1"/>
</dbReference>
<dbReference type="AlphaFoldDB" id="A0A1H5UEE8"/>
<keyword evidence="1" id="KW-0732">Signal</keyword>
<evidence type="ECO:0000259" key="2">
    <source>
        <dbReference type="Pfam" id="PF18962"/>
    </source>
</evidence>
<dbReference type="Pfam" id="PF18962">
    <property type="entry name" value="Por_Secre_tail"/>
    <property type="match status" value="1"/>
</dbReference>
<proteinExistence type="predicted"/>
<dbReference type="Proteomes" id="UP000236738">
    <property type="component" value="Unassembled WGS sequence"/>
</dbReference>
<organism evidence="3 4">
    <name type="scientific">Halpernia humi</name>
    <dbReference type="NCBI Taxonomy" id="493375"/>
    <lineage>
        <taxon>Bacteria</taxon>
        <taxon>Pseudomonadati</taxon>
        <taxon>Bacteroidota</taxon>
        <taxon>Flavobacteriia</taxon>
        <taxon>Flavobacteriales</taxon>
        <taxon>Weeksellaceae</taxon>
        <taxon>Chryseobacterium group</taxon>
        <taxon>Halpernia</taxon>
    </lineage>
</organism>
<dbReference type="EMBL" id="FNUS01000001">
    <property type="protein sequence ID" value="SEF73339.1"/>
    <property type="molecule type" value="Genomic_DNA"/>
</dbReference>
<protein>
    <submittedName>
        <fullName evidence="3">Por secretion system C-terminal sorting domain-containing protein</fullName>
    </submittedName>
</protein>
<sequence length="1171" mass="129922">MRLFQPTTNLRLLIVFAYSTIAVLFTSKLNGQTSGGALTDFSSAPNSYLFDPSDQLNDGLYIPLEKPYQLWKSGRYFKNKDGVYTPIPDSALEASVYWEDVNGLIKSVSIDQSGGSAEKSKIKVIVDKSKGNGNAVIAFKVNGTIYWSWHIWVTDSPETGSSYAQGFETDSTGTGFTPEYMDRNLGAKSAKFLGDNWQKSGGLMYQWGRKDPIPPLVYKDGSFYEVTGEVGSVRHNYAANLANSTTIPVLTRGTDTGSNDIDENIMFSVKNPLNIITHPLQDGTWFSDQEYKINDTDTDKIETWDLWSDNGGGKNTNANSSDPNLAAESKSYELKSEFDPCPNGWRVPSHYGRNGTNNNLNPFGRKNSSENDDILPSNNTILPTGINDKLVGIKVYPGLGFDFSGVSERNLGLIPINGNYEYYGPDAPGINYAPEKRLIYQDQGSDGGLHLATYGVGGSRNFFYISSSEDVRLASTGINALYINQVAKANSASGVRCMRDPNFYNFPTEFVKSTNTPQPNYAKWIREPNSFVVMTGDINDVNEDRVLRFSINKAYAMQDYLGDSPQKNGNINTPSVEWTSNKALIKNIKIIGTYPNQEMEIVIGGKEKGNAVVAFRNGNNGVWGNSNPDKILWSWHIWAPVTNPLDSLSNVTYTTESIENGGIIPTSNPQIIYPTKSLSPPLTTTFMDRNLGALYALPSYLYRPNLSEELKTKIMIQQSGGLQYQWGRKDPMPSFHYPGGTQYISGHVNSVTVAPTYNVFRQINTDEFGNVIYDDIPLTESTFMSTNESSGGYSREWNTYKTEAGISSNDPKNIKIKKILKYAVENPLSFMFRNKTGSEIAFDGAGTLSQKSAEVKDWLSDENGQFPERWGHANEKSPFDPCPSGWRVPDTSTVAVFAGNSQGSYAKGNSPWFYNGYNTNESFYNYGIAQNTIADLTGNANNNALNEKKYPGFALSITTESVLPSSRTGWVFNSVNTKFHIGNIPTTGIRGMYGGNDWKNQTYAAFPTTDNFKYQTGLWTSSMADYYSGFAIGLNLSSVSGYGGKLASGSPFYPQAAMGVRCVKYTERYMADLPYTYNRQEPVNLQLIENYLANSVVHGKSEIKMYPNPVSDFLYILNDKDLPYKVFDTSGRIILSGNTKNKKIDMSSLTKGLYLIQIYGNEVHTEKIFKK</sequence>
<accession>A0A1H5UEE8</accession>
<evidence type="ECO:0000313" key="4">
    <source>
        <dbReference type="Proteomes" id="UP000236738"/>
    </source>
</evidence>
<feature type="domain" description="Secretion system C-terminal sorting" evidence="2">
    <location>
        <begin position="1105"/>
        <end position="1168"/>
    </location>
</feature>
<name>A0A1H5UEE8_9FLAO</name>
<dbReference type="OrthoDB" id="1164152at2"/>
<evidence type="ECO:0000313" key="3">
    <source>
        <dbReference type="EMBL" id="SEF73339.1"/>
    </source>
</evidence>
<evidence type="ECO:0000256" key="1">
    <source>
        <dbReference type="ARBA" id="ARBA00022729"/>
    </source>
</evidence>
<reference evidence="4" key="1">
    <citation type="submission" date="2016-10" db="EMBL/GenBank/DDBJ databases">
        <authorList>
            <person name="Varghese N."/>
            <person name="Submissions S."/>
        </authorList>
    </citation>
    <scope>NUCLEOTIDE SEQUENCE [LARGE SCALE GENOMIC DNA]</scope>
    <source>
        <strain evidence="4">DSM 21580</strain>
    </source>
</reference>
<dbReference type="InterPro" id="IPR026444">
    <property type="entry name" value="Secre_tail"/>
</dbReference>
<gene>
    <name evidence="3" type="ORF">SAMN05421847_0764</name>
</gene>